<accession>A0A6A6RJ33</accession>
<evidence type="ECO:0000256" key="2">
    <source>
        <dbReference type="SAM" id="MobiDB-lite"/>
    </source>
</evidence>
<feature type="region of interest" description="Disordered" evidence="2">
    <location>
        <begin position="67"/>
        <end position="115"/>
    </location>
</feature>
<feature type="compositionally biased region" description="Polar residues" evidence="2">
    <location>
        <begin position="12"/>
        <end position="27"/>
    </location>
</feature>
<dbReference type="AlphaFoldDB" id="A0A6A6RJ33"/>
<feature type="region of interest" description="Disordered" evidence="2">
    <location>
        <begin position="262"/>
        <end position="300"/>
    </location>
</feature>
<feature type="compositionally biased region" description="Low complexity" evidence="2">
    <location>
        <begin position="78"/>
        <end position="107"/>
    </location>
</feature>
<organism evidence="4 5">
    <name type="scientific">Massarina eburnea CBS 473.64</name>
    <dbReference type="NCBI Taxonomy" id="1395130"/>
    <lineage>
        <taxon>Eukaryota</taxon>
        <taxon>Fungi</taxon>
        <taxon>Dikarya</taxon>
        <taxon>Ascomycota</taxon>
        <taxon>Pezizomycotina</taxon>
        <taxon>Dothideomycetes</taxon>
        <taxon>Pleosporomycetidae</taxon>
        <taxon>Pleosporales</taxon>
        <taxon>Massarineae</taxon>
        <taxon>Massarinaceae</taxon>
        <taxon>Massarina</taxon>
    </lineage>
</organism>
<feature type="compositionally biased region" description="Polar residues" evidence="2">
    <location>
        <begin position="272"/>
        <end position="289"/>
    </location>
</feature>
<reference evidence="4" key="1">
    <citation type="journal article" date="2020" name="Stud. Mycol.">
        <title>101 Dothideomycetes genomes: a test case for predicting lifestyles and emergence of pathogens.</title>
        <authorList>
            <person name="Haridas S."/>
            <person name="Albert R."/>
            <person name="Binder M."/>
            <person name="Bloem J."/>
            <person name="Labutti K."/>
            <person name="Salamov A."/>
            <person name="Andreopoulos B."/>
            <person name="Baker S."/>
            <person name="Barry K."/>
            <person name="Bills G."/>
            <person name="Bluhm B."/>
            <person name="Cannon C."/>
            <person name="Castanera R."/>
            <person name="Culley D."/>
            <person name="Daum C."/>
            <person name="Ezra D."/>
            <person name="Gonzalez J."/>
            <person name="Henrissat B."/>
            <person name="Kuo A."/>
            <person name="Liang C."/>
            <person name="Lipzen A."/>
            <person name="Lutzoni F."/>
            <person name="Magnuson J."/>
            <person name="Mondo S."/>
            <person name="Nolan M."/>
            <person name="Ohm R."/>
            <person name="Pangilinan J."/>
            <person name="Park H.-J."/>
            <person name="Ramirez L."/>
            <person name="Alfaro M."/>
            <person name="Sun H."/>
            <person name="Tritt A."/>
            <person name="Yoshinaga Y."/>
            <person name="Zwiers L.-H."/>
            <person name="Turgeon B."/>
            <person name="Goodwin S."/>
            <person name="Spatafora J."/>
            <person name="Crous P."/>
            <person name="Grigoriev I."/>
        </authorList>
    </citation>
    <scope>NUCLEOTIDE SEQUENCE</scope>
    <source>
        <strain evidence="4">CBS 473.64</strain>
    </source>
</reference>
<dbReference type="PANTHER" id="PTHR42886">
    <property type="entry name" value="RE40534P-RELATED"/>
    <property type="match status" value="1"/>
</dbReference>
<dbReference type="GO" id="GO:0004623">
    <property type="term" value="F:phospholipase A2 activity"/>
    <property type="evidence" value="ECO:0007669"/>
    <property type="project" value="TreeGrafter"/>
</dbReference>
<dbReference type="GO" id="GO:0006654">
    <property type="term" value="P:phosphatidic acid biosynthetic process"/>
    <property type="evidence" value="ECO:0007669"/>
    <property type="project" value="TreeGrafter"/>
</dbReference>
<dbReference type="InterPro" id="IPR029058">
    <property type="entry name" value="AB_hydrolase_fold"/>
</dbReference>
<dbReference type="EMBL" id="MU006806">
    <property type="protein sequence ID" value="KAF2635529.1"/>
    <property type="molecule type" value="Genomic_DNA"/>
</dbReference>
<evidence type="ECO:0000259" key="3">
    <source>
        <dbReference type="Pfam" id="PF00561"/>
    </source>
</evidence>
<dbReference type="OrthoDB" id="7457040at2759"/>
<gene>
    <name evidence="4" type="ORF">P280DRAFT_193649</name>
</gene>
<evidence type="ECO:0000313" key="4">
    <source>
        <dbReference type="EMBL" id="KAF2635529.1"/>
    </source>
</evidence>
<proteinExistence type="inferred from homology"/>
<evidence type="ECO:0000313" key="5">
    <source>
        <dbReference type="Proteomes" id="UP000799753"/>
    </source>
</evidence>
<protein>
    <submittedName>
        <fullName evidence="4">Alpha/beta-hydrolase</fullName>
    </submittedName>
</protein>
<comment type="similarity">
    <text evidence="1">Belongs to the peptidase S33 family. ABHD4/ABHD5 subfamily.</text>
</comment>
<sequence>MAATQDGDMKTRTQQSPLASQRAQEGQQQGGIGKWFPLGAKEGFSQWWAGTSPMATEHRVLSYIPHLQSPPTHTKTGSAPASSTPSAADLSAPPQTSEAHTTTTALTDPYGPRRWNSEMVELSGKGRALNEFSVERVGEEVEDTLVMLHGYGAGLGFFYRNFEALSRAEGWKLYALDLLGMGRSTRPAFKIHAKDREGKITEAENWFIDALEEWRIKRGIERFTLLGHSLGGYLATAYALKYPGRINKLILASPVGIPEDPYAVSEDLPEPQDSTMANEFTQDGAGNQADSKPDKKDPPRRRLPGWVSYLWEANMVSPFALVRWSGPLGPRLVSGWTSRRFSQLPEEESQALHDYSYSIFRQRGSSEYALSYLLAPGAFARSPLIRRIQGVGRQWIQAHDGPTVDGDSPPPSKLCHKSKSKSKSAAADDVPATTTPREAQRETGVPVILMYGEHDWMDVAGGFAAEEKIKQERLRVLANASEEERSRDRGTAKVVIVPKAGHHVYLDGWEFFNRVMLEEMGGVRGEREVR</sequence>
<feature type="compositionally biased region" description="Low complexity" evidence="2">
    <location>
        <begin position="423"/>
        <end position="436"/>
    </location>
</feature>
<keyword evidence="5" id="KW-1185">Reference proteome</keyword>
<dbReference type="GO" id="GO:0042171">
    <property type="term" value="F:lysophosphatidic acid acyltransferase activity"/>
    <property type="evidence" value="ECO:0007669"/>
    <property type="project" value="TreeGrafter"/>
</dbReference>
<dbReference type="SUPFAM" id="SSF53474">
    <property type="entry name" value="alpha/beta-Hydrolases"/>
    <property type="match status" value="1"/>
</dbReference>
<dbReference type="GO" id="GO:0005743">
    <property type="term" value="C:mitochondrial inner membrane"/>
    <property type="evidence" value="ECO:0007669"/>
    <property type="project" value="TreeGrafter"/>
</dbReference>
<keyword evidence="4" id="KW-0378">Hydrolase</keyword>
<name>A0A6A6RJ33_9PLEO</name>
<feature type="domain" description="AB hydrolase-1" evidence="3">
    <location>
        <begin position="144"/>
        <end position="477"/>
    </location>
</feature>
<feature type="region of interest" description="Disordered" evidence="2">
    <location>
        <begin position="1"/>
        <end position="36"/>
    </location>
</feature>
<dbReference type="GO" id="GO:0055088">
    <property type="term" value="P:lipid homeostasis"/>
    <property type="evidence" value="ECO:0007669"/>
    <property type="project" value="TreeGrafter"/>
</dbReference>
<dbReference type="Pfam" id="PF00561">
    <property type="entry name" value="Abhydrolase_1"/>
    <property type="match status" value="1"/>
</dbReference>
<evidence type="ECO:0000256" key="1">
    <source>
        <dbReference type="ARBA" id="ARBA00038097"/>
    </source>
</evidence>
<dbReference type="PANTHER" id="PTHR42886:SF29">
    <property type="entry name" value="PUMMELIG, ISOFORM A"/>
    <property type="match status" value="1"/>
</dbReference>
<feature type="region of interest" description="Disordered" evidence="2">
    <location>
        <begin position="399"/>
        <end position="441"/>
    </location>
</feature>
<dbReference type="Proteomes" id="UP000799753">
    <property type="component" value="Unassembled WGS sequence"/>
</dbReference>
<dbReference type="Gene3D" id="3.40.50.1820">
    <property type="entry name" value="alpha/beta hydrolase"/>
    <property type="match status" value="1"/>
</dbReference>
<dbReference type="GO" id="GO:0035965">
    <property type="term" value="P:cardiolipin acyl-chain remodeling"/>
    <property type="evidence" value="ECO:0007669"/>
    <property type="project" value="TreeGrafter"/>
</dbReference>
<dbReference type="InterPro" id="IPR000073">
    <property type="entry name" value="AB_hydrolase_1"/>
</dbReference>